<organism evidence="1 2">
    <name type="scientific">Eiseniibacteriota bacterium</name>
    <dbReference type="NCBI Taxonomy" id="2212470"/>
    <lineage>
        <taxon>Bacteria</taxon>
        <taxon>Candidatus Eiseniibacteriota</taxon>
    </lineage>
</organism>
<dbReference type="Proteomes" id="UP000777784">
    <property type="component" value="Unassembled WGS sequence"/>
</dbReference>
<reference evidence="1" key="1">
    <citation type="submission" date="2021-05" db="EMBL/GenBank/DDBJ databases">
        <title>Energy efficiency and biological interactions define the core microbiome of deep oligotrophic groundwater.</title>
        <authorList>
            <person name="Mehrshad M."/>
            <person name="Lopez-Fernandez M."/>
            <person name="Bell E."/>
            <person name="Bernier-Latmani R."/>
            <person name="Bertilsson S."/>
            <person name="Dopson M."/>
        </authorList>
    </citation>
    <scope>NUCLEOTIDE SEQUENCE</scope>
    <source>
        <strain evidence="1">Modern_marine.mb.64</strain>
    </source>
</reference>
<comment type="caution">
    <text evidence="1">The sequence shown here is derived from an EMBL/GenBank/DDBJ whole genome shotgun (WGS) entry which is preliminary data.</text>
</comment>
<dbReference type="AlphaFoldDB" id="A0A948RTA3"/>
<evidence type="ECO:0000313" key="2">
    <source>
        <dbReference type="Proteomes" id="UP000777784"/>
    </source>
</evidence>
<accession>A0A948RTA3</accession>
<name>A0A948RTA3_UNCEI</name>
<proteinExistence type="predicted"/>
<protein>
    <submittedName>
        <fullName evidence="1">Uncharacterized protein</fullName>
    </submittedName>
</protein>
<evidence type="ECO:0000313" key="1">
    <source>
        <dbReference type="EMBL" id="MBU2690480.1"/>
    </source>
</evidence>
<gene>
    <name evidence="1" type="ORF">KJ970_06090</name>
</gene>
<dbReference type="EMBL" id="JAHJDP010000032">
    <property type="protein sequence ID" value="MBU2690480.1"/>
    <property type="molecule type" value="Genomic_DNA"/>
</dbReference>
<sequence>MAFPGSPVEQVSFCWIRVWGECEECTVIVRANAITVGTYQIIRSTDFNGAVGDGVVNAADLSFFATAFNYTQFACADSNPGGCR</sequence>